<reference evidence="2" key="2">
    <citation type="journal article" date="2015" name="Fish Shellfish Immunol.">
        <title>Early steps in the European eel (Anguilla anguilla)-Vibrio vulnificus interaction in the gills: Role of the RtxA13 toxin.</title>
        <authorList>
            <person name="Callol A."/>
            <person name="Pajuelo D."/>
            <person name="Ebbesson L."/>
            <person name="Teles M."/>
            <person name="MacKenzie S."/>
            <person name="Amaro C."/>
        </authorList>
    </citation>
    <scope>NUCLEOTIDE SEQUENCE</scope>
</reference>
<evidence type="ECO:0000256" key="1">
    <source>
        <dbReference type="SAM" id="MobiDB-lite"/>
    </source>
</evidence>
<organism evidence="2">
    <name type="scientific">Anguilla anguilla</name>
    <name type="common">European freshwater eel</name>
    <name type="synonym">Muraena anguilla</name>
    <dbReference type="NCBI Taxonomy" id="7936"/>
    <lineage>
        <taxon>Eukaryota</taxon>
        <taxon>Metazoa</taxon>
        <taxon>Chordata</taxon>
        <taxon>Craniata</taxon>
        <taxon>Vertebrata</taxon>
        <taxon>Euteleostomi</taxon>
        <taxon>Actinopterygii</taxon>
        <taxon>Neopterygii</taxon>
        <taxon>Teleostei</taxon>
        <taxon>Anguilliformes</taxon>
        <taxon>Anguillidae</taxon>
        <taxon>Anguilla</taxon>
    </lineage>
</organism>
<accession>A0A0E9X616</accession>
<dbReference type="EMBL" id="GBXM01010395">
    <property type="protein sequence ID" value="JAH98182.1"/>
    <property type="molecule type" value="Transcribed_RNA"/>
</dbReference>
<evidence type="ECO:0000313" key="2">
    <source>
        <dbReference type="EMBL" id="JAH98182.1"/>
    </source>
</evidence>
<sequence>MSMHQPVSSSKQSSTSGPSQNHQTSLSGVEINSTLTVMKTMQNPSIKQLKVIPNKVRKKSIQQFIPPLHIPNCLG</sequence>
<proteinExistence type="predicted"/>
<name>A0A0E9X616_ANGAN</name>
<feature type="compositionally biased region" description="Low complexity" evidence="1">
    <location>
        <begin position="1"/>
        <end position="20"/>
    </location>
</feature>
<dbReference type="AlphaFoldDB" id="A0A0E9X616"/>
<feature type="region of interest" description="Disordered" evidence="1">
    <location>
        <begin position="1"/>
        <end position="31"/>
    </location>
</feature>
<reference evidence="2" key="1">
    <citation type="submission" date="2014-11" db="EMBL/GenBank/DDBJ databases">
        <authorList>
            <person name="Amaro Gonzalez C."/>
        </authorList>
    </citation>
    <scope>NUCLEOTIDE SEQUENCE</scope>
</reference>
<feature type="compositionally biased region" description="Polar residues" evidence="1">
    <location>
        <begin position="21"/>
        <end position="31"/>
    </location>
</feature>
<protein>
    <submittedName>
        <fullName evidence="2">Uncharacterized protein</fullName>
    </submittedName>
</protein>